<keyword evidence="1" id="KW-0812">Transmembrane</keyword>
<evidence type="ECO:0000256" key="1">
    <source>
        <dbReference type="SAM" id="Phobius"/>
    </source>
</evidence>
<comment type="caution">
    <text evidence="2">The sequence shown here is derived from an EMBL/GenBank/DDBJ whole genome shotgun (WGS) entry which is preliminary data.</text>
</comment>
<proteinExistence type="predicted"/>
<keyword evidence="1" id="KW-0472">Membrane</keyword>
<evidence type="ECO:0000313" key="2">
    <source>
        <dbReference type="EMBL" id="KAL2820862.1"/>
    </source>
</evidence>
<accession>A0ABR4HZQ8</accession>
<gene>
    <name evidence="2" type="ORF">BDW59DRAFT_181387</name>
</gene>
<evidence type="ECO:0000313" key="3">
    <source>
        <dbReference type="Proteomes" id="UP001610335"/>
    </source>
</evidence>
<organism evidence="2 3">
    <name type="scientific">Aspergillus cavernicola</name>
    <dbReference type="NCBI Taxonomy" id="176166"/>
    <lineage>
        <taxon>Eukaryota</taxon>
        <taxon>Fungi</taxon>
        <taxon>Dikarya</taxon>
        <taxon>Ascomycota</taxon>
        <taxon>Pezizomycotina</taxon>
        <taxon>Eurotiomycetes</taxon>
        <taxon>Eurotiomycetidae</taxon>
        <taxon>Eurotiales</taxon>
        <taxon>Aspergillaceae</taxon>
        <taxon>Aspergillus</taxon>
        <taxon>Aspergillus subgen. Nidulantes</taxon>
    </lineage>
</organism>
<name>A0ABR4HZQ8_9EURO</name>
<keyword evidence="3" id="KW-1185">Reference proteome</keyword>
<sequence>MRHNARKDELKKVLDPMFSADGSNSVLVCWGKSSCCHITPIRVGDPDNEVPVWQELRQQWYSRRGKWRKYLPFYCVPEVDIIEVSIAGQDSIQFEGATPTAKFIGTYSFNDTFSEQKRLEKVIEDYQPQEFPCAYDSDTGYVNCSMNCITRLLDDAKCPERTRYKAERKLASLHKGPFLKLAFLDPNIATLNPLLNKEGVILRNWDILRTLDTWHCPDLRELRFPAVHIRDSWMYSQHTALSLILLLLFVLVVASRLLYGDWGTAYTAANFFVSLGALTQITWKSCLLNRLDFQG</sequence>
<dbReference type="Proteomes" id="UP001610335">
    <property type="component" value="Unassembled WGS sequence"/>
</dbReference>
<keyword evidence="1" id="KW-1133">Transmembrane helix</keyword>
<feature type="transmembrane region" description="Helical" evidence="1">
    <location>
        <begin position="265"/>
        <end position="283"/>
    </location>
</feature>
<reference evidence="2 3" key="1">
    <citation type="submission" date="2024-07" db="EMBL/GenBank/DDBJ databases">
        <title>Section-level genome sequencing and comparative genomics of Aspergillus sections Usti and Cavernicolus.</title>
        <authorList>
            <consortium name="Lawrence Berkeley National Laboratory"/>
            <person name="Nybo J.L."/>
            <person name="Vesth T.C."/>
            <person name="Theobald S."/>
            <person name="Frisvad J.C."/>
            <person name="Larsen T.O."/>
            <person name="Kjaerboelling I."/>
            <person name="Rothschild-Mancinelli K."/>
            <person name="Lyhne E.K."/>
            <person name="Kogle M.E."/>
            <person name="Barry K."/>
            <person name="Clum A."/>
            <person name="Na H."/>
            <person name="Ledsgaard L."/>
            <person name="Lin J."/>
            <person name="Lipzen A."/>
            <person name="Kuo A."/>
            <person name="Riley R."/>
            <person name="Mondo S."/>
            <person name="LaButti K."/>
            <person name="Haridas S."/>
            <person name="Pangalinan J."/>
            <person name="Salamov A.A."/>
            <person name="Simmons B.A."/>
            <person name="Magnuson J.K."/>
            <person name="Chen J."/>
            <person name="Drula E."/>
            <person name="Henrissat B."/>
            <person name="Wiebenga A."/>
            <person name="Lubbers R.J."/>
            <person name="Gomes A.C."/>
            <person name="Makela M.R."/>
            <person name="Stajich J."/>
            <person name="Grigoriev I.V."/>
            <person name="Mortensen U.H."/>
            <person name="De vries R.P."/>
            <person name="Baker S.E."/>
            <person name="Andersen M.R."/>
        </authorList>
    </citation>
    <scope>NUCLEOTIDE SEQUENCE [LARGE SCALE GENOMIC DNA]</scope>
    <source>
        <strain evidence="2 3">CBS 600.67</strain>
    </source>
</reference>
<dbReference type="EMBL" id="JBFXLS010000068">
    <property type="protein sequence ID" value="KAL2820862.1"/>
    <property type="molecule type" value="Genomic_DNA"/>
</dbReference>
<protein>
    <submittedName>
        <fullName evidence="2">Uncharacterized protein</fullName>
    </submittedName>
</protein>
<feature type="transmembrane region" description="Helical" evidence="1">
    <location>
        <begin position="240"/>
        <end position="259"/>
    </location>
</feature>